<dbReference type="NCBIfam" id="TIGR02037">
    <property type="entry name" value="degP_htrA_DO"/>
    <property type="match status" value="1"/>
</dbReference>
<evidence type="ECO:0000313" key="17">
    <source>
        <dbReference type="EMBL" id="MFC3147051.1"/>
    </source>
</evidence>
<keyword evidence="10" id="KW-0378">Hydrolase</keyword>
<evidence type="ECO:0000256" key="4">
    <source>
        <dbReference type="ARBA" id="ARBA00013035"/>
    </source>
</evidence>
<dbReference type="CDD" id="cd10839">
    <property type="entry name" value="cpPDZ1_DegP-like"/>
    <property type="match status" value="1"/>
</dbReference>
<dbReference type="PANTHER" id="PTHR22939:SF130">
    <property type="entry name" value="PERIPLASMIC SERINE ENDOPROTEASE DEGP-LIKE-RELATED"/>
    <property type="match status" value="1"/>
</dbReference>
<dbReference type="SMART" id="SM00228">
    <property type="entry name" value="PDZ"/>
    <property type="match status" value="2"/>
</dbReference>
<evidence type="ECO:0000313" key="18">
    <source>
        <dbReference type="Proteomes" id="UP001595556"/>
    </source>
</evidence>
<keyword evidence="9" id="KW-0574">Periplasm</keyword>
<dbReference type="InterPro" id="IPR011782">
    <property type="entry name" value="Pept_S1C_Do"/>
</dbReference>
<dbReference type="Gene3D" id="2.40.10.120">
    <property type="match status" value="1"/>
</dbReference>
<evidence type="ECO:0000256" key="8">
    <source>
        <dbReference type="ARBA" id="ARBA00022737"/>
    </source>
</evidence>
<evidence type="ECO:0000256" key="13">
    <source>
        <dbReference type="ARBA" id="ARBA00032850"/>
    </source>
</evidence>
<evidence type="ECO:0000256" key="5">
    <source>
        <dbReference type="ARBA" id="ARBA00013958"/>
    </source>
</evidence>
<comment type="caution">
    <text evidence="17">The sequence shown here is derived from an EMBL/GenBank/DDBJ whole genome shotgun (WGS) entry which is preliminary data.</text>
</comment>
<evidence type="ECO:0000256" key="2">
    <source>
        <dbReference type="ARBA" id="ARBA00004418"/>
    </source>
</evidence>
<accession>A0ABV7H384</accession>
<dbReference type="RefSeq" id="WP_377301758.1">
    <property type="nucleotide sequence ID" value="NZ_CP180191.1"/>
</dbReference>
<evidence type="ECO:0000256" key="12">
    <source>
        <dbReference type="ARBA" id="ARBA00023016"/>
    </source>
</evidence>
<dbReference type="Pfam" id="PF13180">
    <property type="entry name" value="PDZ_2"/>
    <property type="match status" value="1"/>
</dbReference>
<comment type="similarity">
    <text evidence="3">Belongs to the peptidase S1C family.</text>
</comment>
<feature type="region of interest" description="Disordered" evidence="14">
    <location>
        <begin position="54"/>
        <end position="111"/>
    </location>
</feature>
<evidence type="ECO:0000256" key="9">
    <source>
        <dbReference type="ARBA" id="ARBA00022764"/>
    </source>
</evidence>
<feature type="signal peptide" evidence="15">
    <location>
        <begin position="1"/>
        <end position="26"/>
    </location>
</feature>
<comment type="catalytic activity">
    <reaction evidence="1">
        <text>Acts on substrates that are at least partially unfolded. The cleavage site P1 residue is normally between a pair of hydrophobic residues, such as Val-|-Val.</text>
        <dbReference type="EC" id="3.4.21.107"/>
    </reaction>
</comment>
<organism evidence="17 18">
    <name type="scientific">Piscinibacterium candidicorallinum</name>
    <dbReference type="NCBI Taxonomy" id="1793872"/>
    <lineage>
        <taxon>Bacteria</taxon>
        <taxon>Pseudomonadati</taxon>
        <taxon>Pseudomonadota</taxon>
        <taxon>Betaproteobacteria</taxon>
        <taxon>Burkholderiales</taxon>
        <taxon>Piscinibacterium</taxon>
    </lineage>
</organism>
<evidence type="ECO:0000256" key="11">
    <source>
        <dbReference type="ARBA" id="ARBA00022825"/>
    </source>
</evidence>
<dbReference type="SUPFAM" id="SSF50156">
    <property type="entry name" value="PDZ domain-like"/>
    <property type="match status" value="2"/>
</dbReference>
<evidence type="ECO:0000259" key="16">
    <source>
        <dbReference type="PROSITE" id="PS50106"/>
    </source>
</evidence>
<keyword evidence="6" id="KW-0645">Protease</keyword>
<dbReference type="SUPFAM" id="SSF50494">
    <property type="entry name" value="Trypsin-like serine proteases"/>
    <property type="match status" value="1"/>
</dbReference>
<feature type="region of interest" description="Disordered" evidence="14">
    <location>
        <begin position="379"/>
        <end position="398"/>
    </location>
</feature>
<evidence type="ECO:0000256" key="7">
    <source>
        <dbReference type="ARBA" id="ARBA00022729"/>
    </source>
</evidence>
<keyword evidence="18" id="KW-1185">Reference proteome</keyword>
<keyword evidence="12" id="KW-0346">Stress response</keyword>
<keyword evidence="8" id="KW-0677">Repeat</keyword>
<keyword evidence="11" id="KW-0720">Serine protease</keyword>
<evidence type="ECO:0000256" key="3">
    <source>
        <dbReference type="ARBA" id="ARBA00010541"/>
    </source>
</evidence>
<dbReference type="Proteomes" id="UP001595556">
    <property type="component" value="Unassembled WGS sequence"/>
</dbReference>
<proteinExistence type="inferred from homology"/>
<comment type="subcellular location">
    <subcellularLocation>
        <location evidence="2">Periplasm</location>
    </subcellularLocation>
</comment>
<evidence type="ECO:0000256" key="1">
    <source>
        <dbReference type="ARBA" id="ARBA00001772"/>
    </source>
</evidence>
<evidence type="ECO:0000256" key="15">
    <source>
        <dbReference type="SAM" id="SignalP"/>
    </source>
</evidence>
<evidence type="ECO:0000256" key="10">
    <source>
        <dbReference type="ARBA" id="ARBA00022801"/>
    </source>
</evidence>
<dbReference type="InterPro" id="IPR001940">
    <property type="entry name" value="Peptidase_S1C"/>
</dbReference>
<dbReference type="PANTHER" id="PTHR22939">
    <property type="entry name" value="SERINE PROTEASE FAMILY S1C HTRA-RELATED"/>
    <property type="match status" value="1"/>
</dbReference>
<dbReference type="PROSITE" id="PS50106">
    <property type="entry name" value="PDZ"/>
    <property type="match status" value="1"/>
</dbReference>
<dbReference type="InterPro" id="IPR036034">
    <property type="entry name" value="PDZ_sf"/>
</dbReference>
<keyword evidence="7 15" id="KW-0732">Signal</keyword>
<dbReference type="InterPro" id="IPR009003">
    <property type="entry name" value="Peptidase_S1_PA"/>
</dbReference>
<sequence length="489" mass="52000">MKTQLTRLFGAALLGAGLLAAGPALAQGAAAPARTAFVDFADVVERADPAVVNIRTTERPRGPRGPQGAPGEQDPFELFRRFFGPDVPSMPRPQPNPRAPRGGNQDEVPRGVGSGFFISADGFILTNHHVVNGADEIYVTLTDKRELKARIIGSDERTDVALIKVEGTGFPRLPIGDPGKLRKGEWVMAIGSPFGLENTVTAGVVSAKSRDTGDFLPFIQTDVAVNPGNSGGPLLNTRGEVVGINSQIFTRSGGYQGISFAIPIDEAIRVSDQLRASGRVSRGYLGVRLEEVTKDVAEGLGLSKPQGAVVTNVEANTPAAKAGLQEGDIVLRVDGRVVENRAELVRQIANIRPGTKITLQVWRAGKTRDVTITLAERPAEQTAQRGGETPPKAPDNAKANELGLITVDLSEARRKELRIKGGVQVVSVDGAAERAGLRAGDVLLQFNNQEILSAAQFNALVAKADLRKTIVVLVNRNGAVNYVPIRPSR</sequence>
<dbReference type="Pfam" id="PF17820">
    <property type="entry name" value="PDZ_6"/>
    <property type="match status" value="1"/>
</dbReference>
<dbReference type="InterPro" id="IPR001478">
    <property type="entry name" value="PDZ"/>
</dbReference>
<evidence type="ECO:0000256" key="6">
    <source>
        <dbReference type="ARBA" id="ARBA00022670"/>
    </source>
</evidence>
<dbReference type="EMBL" id="JBHRTI010000003">
    <property type="protein sequence ID" value="MFC3147051.1"/>
    <property type="molecule type" value="Genomic_DNA"/>
</dbReference>
<dbReference type="Gene3D" id="2.30.42.10">
    <property type="match status" value="2"/>
</dbReference>
<dbReference type="InterPro" id="IPR041489">
    <property type="entry name" value="PDZ_6"/>
</dbReference>
<gene>
    <name evidence="17" type="ORF">ACFOEN_05280</name>
</gene>
<feature type="domain" description="PDZ" evidence="16">
    <location>
        <begin position="286"/>
        <end position="340"/>
    </location>
</feature>
<name>A0ABV7H384_9BURK</name>
<feature type="compositionally biased region" description="Pro residues" evidence="14">
    <location>
        <begin position="88"/>
        <end position="98"/>
    </location>
</feature>
<dbReference type="EC" id="3.4.21.107" evidence="4"/>
<evidence type="ECO:0000256" key="14">
    <source>
        <dbReference type="SAM" id="MobiDB-lite"/>
    </source>
</evidence>
<feature type="chain" id="PRO_5046634078" description="Probable periplasmic serine endoprotease DegP-like" evidence="15">
    <location>
        <begin position="27"/>
        <end position="489"/>
    </location>
</feature>
<feature type="compositionally biased region" description="Low complexity" evidence="14">
    <location>
        <begin position="64"/>
        <end position="73"/>
    </location>
</feature>
<protein>
    <recommendedName>
        <fullName evidence="5">Probable periplasmic serine endoprotease DegP-like</fullName>
        <ecNumber evidence="4">3.4.21.107</ecNumber>
    </recommendedName>
    <alternativeName>
        <fullName evidence="13">Protease Do</fullName>
    </alternativeName>
</protein>
<reference evidence="18" key="1">
    <citation type="journal article" date="2019" name="Int. J. Syst. Evol. Microbiol.">
        <title>The Global Catalogue of Microorganisms (GCM) 10K type strain sequencing project: providing services to taxonomists for standard genome sequencing and annotation.</title>
        <authorList>
            <consortium name="The Broad Institute Genomics Platform"/>
            <consortium name="The Broad Institute Genome Sequencing Center for Infectious Disease"/>
            <person name="Wu L."/>
            <person name="Ma J."/>
        </authorList>
    </citation>
    <scope>NUCLEOTIDE SEQUENCE [LARGE SCALE GENOMIC DNA]</scope>
    <source>
        <strain evidence="18">KCTC 52168</strain>
    </source>
</reference>
<dbReference type="Pfam" id="PF13365">
    <property type="entry name" value="Trypsin_2"/>
    <property type="match status" value="1"/>
</dbReference>
<dbReference type="PRINTS" id="PR00834">
    <property type="entry name" value="PROTEASES2C"/>
</dbReference>